<proteinExistence type="predicted"/>
<evidence type="ECO:0000313" key="2">
    <source>
        <dbReference type="Proteomes" id="UP000663873"/>
    </source>
</evidence>
<dbReference type="Proteomes" id="UP000663873">
    <property type="component" value="Unassembled WGS sequence"/>
</dbReference>
<protein>
    <submittedName>
        <fullName evidence="1">Uncharacterized protein</fullName>
    </submittedName>
</protein>
<gene>
    <name evidence="1" type="ORF">UJA718_LOCUS35731</name>
</gene>
<sequence>MLFLICDRLFVDSSHSALTISRNGAQYRLNPACQNDYDQPSDFVDENIFNHLSTTSIPLNDSQLKSPMALRNETQLSINTQRSTDAIVIYKTKMNYMRLKFS</sequence>
<reference evidence="1" key="1">
    <citation type="submission" date="2021-02" db="EMBL/GenBank/DDBJ databases">
        <authorList>
            <person name="Nowell W R."/>
        </authorList>
    </citation>
    <scope>NUCLEOTIDE SEQUENCE</scope>
</reference>
<keyword evidence="2" id="KW-1185">Reference proteome</keyword>
<feature type="non-terminal residue" evidence="1">
    <location>
        <position position="1"/>
    </location>
</feature>
<name>A0A821HV16_9BILA</name>
<dbReference type="EMBL" id="CAJOBP010033740">
    <property type="protein sequence ID" value="CAF4690626.1"/>
    <property type="molecule type" value="Genomic_DNA"/>
</dbReference>
<organism evidence="1 2">
    <name type="scientific">Rotaria socialis</name>
    <dbReference type="NCBI Taxonomy" id="392032"/>
    <lineage>
        <taxon>Eukaryota</taxon>
        <taxon>Metazoa</taxon>
        <taxon>Spiralia</taxon>
        <taxon>Gnathifera</taxon>
        <taxon>Rotifera</taxon>
        <taxon>Eurotatoria</taxon>
        <taxon>Bdelloidea</taxon>
        <taxon>Philodinida</taxon>
        <taxon>Philodinidae</taxon>
        <taxon>Rotaria</taxon>
    </lineage>
</organism>
<comment type="caution">
    <text evidence="1">The sequence shown here is derived from an EMBL/GenBank/DDBJ whole genome shotgun (WGS) entry which is preliminary data.</text>
</comment>
<dbReference type="AlphaFoldDB" id="A0A821HV16"/>
<evidence type="ECO:0000313" key="1">
    <source>
        <dbReference type="EMBL" id="CAF4690626.1"/>
    </source>
</evidence>
<accession>A0A821HV16</accession>